<evidence type="ECO:0000313" key="7">
    <source>
        <dbReference type="Proteomes" id="UP000326702"/>
    </source>
</evidence>
<organism evidence="6 7">
    <name type="scientific">Luteimicrobium xylanilyticum</name>
    <dbReference type="NCBI Taxonomy" id="1133546"/>
    <lineage>
        <taxon>Bacteria</taxon>
        <taxon>Bacillati</taxon>
        <taxon>Actinomycetota</taxon>
        <taxon>Actinomycetes</taxon>
        <taxon>Micrococcales</taxon>
        <taxon>Luteimicrobium</taxon>
    </lineage>
</organism>
<dbReference type="InterPro" id="IPR018973">
    <property type="entry name" value="MZB"/>
</dbReference>
<keyword evidence="3" id="KW-0175">Coiled coil</keyword>
<evidence type="ECO:0000259" key="5">
    <source>
        <dbReference type="PROSITE" id="PS51194"/>
    </source>
</evidence>
<keyword evidence="1" id="KW-0547">Nucleotide-binding</keyword>
<dbReference type="GO" id="GO:0003677">
    <property type="term" value="F:DNA binding"/>
    <property type="evidence" value="ECO:0007669"/>
    <property type="project" value="TreeGrafter"/>
</dbReference>
<evidence type="ECO:0008006" key="8">
    <source>
        <dbReference type="Google" id="ProtNLM"/>
    </source>
</evidence>
<proteinExistence type="predicted"/>
<evidence type="ECO:0000256" key="3">
    <source>
        <dbReference type="SAM" id="Coils"/>
    </source>
</evidence>
<dbReference type="PANTHER" id="PTHR47962">
    <property type="entry name" value="ATP-DEPENDENT HELICASE LHR-RELATED-RELATED"/>
    <property type="match status" value="1"/>
</dbReference>
<feature type="domain" description="Helicase C-terminal" evidence="5">
    <location>
        <begin position="920"/>
        <end position="1065"/>
    </location>
</feature>
<dbReference type="PANTHER" id="PTHR47962:SF5">
    <property type="entry name" value="ATP-DEPENDENT HELICASE LHR-RELATED"/>
    <property type="match status" value="1"/>
</dbReference>
<evidence type="ECO:0000259" key="4">
    <source>
        <dbReference type="PROSITE" id="PS51192"/>
    </source>
</evidence>
<feature type="coiled-coil region" evidence="3">
    <location>
        <begin position="1180"/>
        <end position="1207"/>
    </location>
</feature>
<dbReference type="PROSITE" id="PS51194">
    <property type="entry name" value="HELICASE_CTER"/>
    <property type="match status" value="1"/>
</dbReference>
<dbReference type="PROSITE" id="PS51192">
    <property type="entry name" value="HELICASE_ATP_BIND_1"/>
    <property type="match status" value="1"/>
</dbReference>
<keyword evidence="7" id="KW-1185">Reference proteome</keyword>
<keyword evidence="2" id="KW-0067">ATP-binding</keyword>
<evidence type="ECO:0000256" key="2">
    <source>
        <dbReference type="ARBA" id="ARBA00022840"/>
    </source>
</evidence>
<dbReference type="KEGG" id="lxl:KDY119_02028"/>
<reference evidence="6 7" key="1">
    <citation type="submission" date="2019-10" db="EMBL/GenBank/DDBJ databases">
        <title>Genome sequence of Luteimicrobium xylanilyticum HY-24.</title>
        <authorList>
            <person name="Kim D.Y."/>
            <person name="Park H.-Y."/>
        </authorList>
    </citation>
    <scope>NUCLEOTIDE SEQUENCE [LARGE SCALE GENOMIC DNA]</scope>
    <source>
        <strain evidence="6 7">HY-24</strain>
    </source>
</reference>
<feature type="domain" description="Helicase ATP-binding" evidence="4">
    <location>
        <begin position="101"/>
        <end position="290"/>
    </location>
</feature>
<dbReference type="SMART" id="SM00487">
    <property type="entry name" value="DEXDc"/>
    <property type="match status" value="1"/>
</dbReference>
<dbReference type="GO" id="GO:0016887">
    <property type="term" value="F:ATP hydrolysis activity"/>
    <property type="evidence" value="ECO:0007669"/>
    <property type="project" value="TreeGrafter"/>
</dbReference>
<dbReference type="Proteomes" id="UP000326702">
    <property type="component" value="Chromosome"/>
</dbReference>
<dbReference type="Pfam" id="PF09369">
    <property type="entry name" value="MZB"/>
    <property type="match status" value="1"/>
</dbReference>
<dbReference type="EMBL" id="CP045529">
    <property type="protein sequence ID" value="QFU98512.1"/>
    <property type="molecule type" value="Genomic_DNA"/>
</dbReference>
<gene>
    <name evidence="6" type="ORF">KDY119_02028</name>
</gene>
<dbReference type="InterPro" id="IPR014001">
    <property type="entry name" value="Helicase_ATP-bd"/>
</dbReference>
<dbReference type="InterPro" id="IPR011545">
    <property type="entry name" value="DEAD/DEAH_box_helicase_dom"/>
</dbReference>
<name>A0A5P9QBQ9_9MICO</name>
<dbReference type="InterPro" id="IPR027417">
    <property type="entry name" value="P-loop_NTPase"/>
</dbReference>
<evidence type="ECO:0000313" key="6">
    <source>
        <dbReference type="EMBL" id="QFU98512.1"/>
    </source>
</evidence>
<protein>
    <recommendedName>
        <fullName evidence="8">DEAD/DEAH box helicase</fullName>
    </recommendedName>
</protein>
<dbReference type="SUPFAM" id="SSF52540">
    <property type="entry name" value="P-loop containing nucleoside triphosphate hydrolases"/>
    <property type="match status" value="2"/>
</dbReference>
<dbReference type="InterPro" id="IPR052511">
    <property type="entry name" value="ATP-dep_Helicase"/>
</dbReference>
<dbReference type="Pfam" id="PF00270">
    <property type="entry name" value="DEAD"/>
    <property type="match status" value="1"/>
</dbReference>
<sequence length="1728" mass="190733">MDAFKVHRNLIDDYRRFTEGFVEILDPRIRASVAEQTAGGAQWPDPWLSLNPSFQVGGSVDDLVSAGTLHPGAAEIFRVGKDMKPPAPKPIVFHQHQKDAIEAATEGDSYVLTTGTGSGKSLAYIVPIVDHVLRRGSGRGVQAIVVYPMNALANSQQEELSKFLRDGFGEGNEPVTFARYTGQESPDERAAILANPPDILLTNYVMLEYVLVRPKERDGLVTAAQGLKFLVLDELHTYRGRQGADVAMLVRRVREATGAGDALQCVGTSATMSTAETVAEQRREVAEVATRIFGSEVVPERVITETLERATVDRAQARADLMAAVDARGEAEAFDPALTGGYERLANDALAAWIEDAFGLSAEPGTGILVRTPPVTVEGVARDLARVTARDPKTCETAIRATLLAGSRAQDKRTGRPLFAFRLHQFISKGASVYVTAEAESDREIVHDYQIYAPGAETERRLYPLAFCRECGQEYLMARYDTKKGIFTARTRIALEPNGDDERDGYLFVDTTDPWPSDPIDRLPDSWLEETGSGTRVRKARRDRVPRPFLVGPDGTATPLPGGSPARGVQASWIAGGLMFCLRCGVSYNQPRTSEISKVAALDVEGRSSAMTVLSTSIIRSLDAEKDLPDQVRKLLTFVDNRQDASLQAGHVNDFALVGQLRAALYAAAKNAGDDGLDPLELGNTLPGYLNLAKKHYAQSPDGFDTSQADAALRRVVGFRAMQDLKRGWRVTLPNLEQTGLVRVHYPIARRLCEAEDYWAGAHPLLRPLDSEQRYELVEVLLDEFRRVLALDTDVFSQENVERLQALSREHLTGIWAVGDRESIPYLGIATLLPQGQGSPRNALSLTAKGSYGRWLKSKVAPGMPLSDVETTDVLTSLVTLLAQNGMLTEARERDLHGYRLKVHQIRLFKSDGKHGAPDPVRRNHAPEQAPRVVPFFRDLYRDAGRQLAGLVAREHTAQVRAEIRQEREKQFRTGELKLLYCSPTMELGVDIASLNTVAMRNVPPTPANYAQRSGRAGRSGQPAVVVTYCASGNAHDSYYFARSDQMVAGRVLPPRLDLANEDLVRSHVHSIWLACTHATLGTSMKEVVDVGQPGYPLRPGLKASFSDSDFLSRALAAARVVLKPLEHELVESPWWSTGWLDDVIAMAPDEFDRACDRWRTLDQTVRQEMDTAYQQMTDVSLLKKDRQNAEMRQREASRQRDLLLNESDTFGQGDYYPYRYFASEGFLPGYSFPRLPLAAYVPGVRGAGATWLQRPRFLALREFGPNALVYHEGARYQVTRVNLPRDPHGDAVSTGNAGSVTLSSVRICLSCSYHHERQVGMDVCENCGAPLSEVLNNLMLMQTVVTQRRDRISADEEERQRLGFAMVTTYRFRPRGTAPASLYAQAVEAGVPVLDLRYGDAAELRVTNTGPRKRAPGTTPGFWIDTVKGKWLSDKRAAELDQPEADDDGESLLAEDVERKARVVPYVEDRRNIAVVRWSERVEDNEAVTLMYAIERGIEATYQLEDSELTSEILSDGGKQGRFLLVEASEGGAGVLRRLHADRDALSDVARKALEIIHVDPDTGIERADACVAGCYRCLLTYGNQTDHESIDRRLAVVTLRRLFRATTVADQVPDDRPLGDGVGPSPVEGRVRQTFAPYSGRAAELLELLGQRNLRLPTAVDEEVEGLVVDLYFRDQNTVVVFDVEGEDPLDTSPLVFGGTHVLQVPPDADLGKIIDDNPSTFGSDD</sequence>
<dbReference type="GO" id="GO:0005524">
    <property type="term" value="F:ATP binding"/>
    <property type="evidence" value="ECO:0007669"/>
    <property type="project" value="UniProtKB-KW"/>
</dbReference>
<dbReference type="OrthoDB" id="3197455at2"/>
<dbReference type="Gene3D" id="3.40.50.300">
    <property type="entry name" value="P-loop containing nucleotide triphosphate hydrolases"/>
    <property type="match status" value="2"/>
</dbReference>
<dbReference type="Pfam" id="PF00271">
    <property type="entry name" value="Helicase_C"/>
    <property type="match status" value="1"/>
</dbReference>
<accession>A0A5P9QBQ9</accession>
<dbReference type="InterPro" id="IPR001650">
    <property type="entry name" value="Helicase_C-like"/>
</dbReference>
<dbReference type="CDD" id="cd17923">
    <property type="entry name" value="DEXHc_Hrq1-like"/>
    <property type="match status" value="1"/>
</dbReference>
<evidence type="ECO:0000256" key="1">
    <source>
        <dbReference type="ARBA" id="ARBA00022741"/>
    </source>
</evidence>
<dbReference type="SMART" id="SM00490">
    <property type="entry name" value="HELICc"/>
    <property type="match status" value="1"/>
</dbReference>
<dbReference type="RefSeq" id="WP_036949944.1">
    <property type="nucleotide sequence ID" value="NZ_BAABIH010000017.1"/>
</dbReference>